<dbReference type="Gene3D" id="1.20.5.320">
    <property type="entry name" value="6-Phosphogluconate Dehydrogenase, domain 3"/>
    <property type="match status" value="1"/>
</dbReference>
<keyword evidence="3" id="KW-0472">Membrane</keyword>
<evidence type="ECO:0000259" key="4">
    <source>
        <dbReference type="SMART" id="SM01088"/>
    </source>
</evidence>
<dbReference type="GO" id="GO:0042302">
    <property type="term" value="F:structural constituent of cuticle"/>
    <property type="evidence" value="ECO:0007669"/>
    <property type="project" value="InterPro"/>
</dbReference>
<organism evidence="5 6">
    <name type="scientific">Parascaris univalens</name>
    <name type="common">Nematode worm</name>
    <dbReference type="NCBI Taxonomy" id="6257"/>
    <lineage>
        <taxon>Eukaryota</taxon>
        <taxon>Metazoa</taxon>
        <taxon>Ecdysozoa</taxon>
        <taxon>Nematoda</taxon>
        <taxon>Chromadorea</taxon>
        <taxon>Rhabditida</taxon>
        <taxon>Spirurina</taxon>
        <taxon>Ascaridomorpha</taxon>
        <taxon>Ascaridoidea</taxon>
        <taxon>Ascarididae</taxon>
        <taxon>Parascaris</taxon>
    </lineage>
</organism>
<protein>
    <submittedName>
        <fullName evidence="6">Nematode cuticle collagen N-terminal domain-containing protein</fullName>
    </submittedName>
</protein>
<dbReference type="Proteomes" id="UP000887569">
    <property type="component" value="Unplaced"/>
</dbReference>
<dbReference type="PANTHER" id="PTHR24637:SF236">
    <property type="entry name" value="NEMATODE CUTICLE COLLAGEN N-TERMINAL DOMAIN-CONTAINING PROTEIN"/>
    <property type="match status" value="1"/>
</dbReference>
<feature type="region of interest" description="Disordered" evidence="2">
    <location>
        <begin position="133"/>
        <end position="173"/>
    </location>
</feature>
<dbReference type="Pfam" id="PF01484">
    <property type="entry name" value="Col_cuticle_N"/>
    <property type="match status" value="1"/>
</dbReference>
<keyword evidence="1" id="KW-0677">Repeat</keyword>
<feature type="transmembrane region" description="Helical" evidence="3">
    <location>
        <begin position="33"/>
        <end position="57"/>
    </location>
</feature>
<dbReference type="SMART" id="SM01088">
    <property type="entry name" value="Col_cuticle_N"/>
    <property type="match status" value="1"/>
</dbReference>
<name>A0A914ZK46_PARUN</name>
<dbReference type="InterPro" id="IPR002486">
    <property type="entry name" value="Col_cuticle_N"/>
</dbReference>
<feature type="compositionally biased region" description="Pro residues" evidence="2">
    <location>
        <begin position="276"/>
        <end position="287"/>
    </location>
</feature>
<reference evidence="6" key="1">
    <citation type="submission" date="2022-11" db="UniProtKB">
        <authorList>
            <consortium name="WormBaseParasite"/>
        </authorList>
    </citation>
    <scope>IDENTIFICATION</scope>
</reference>
<proteinExistence type="predicted"/>
<evidence type="ECO:0000313" key="5">
    <source>
        <dbReference type="Proteomes" id="UP000887569"/>
    </source>
</evidence>
<evidence type="ECO:0000256" key="1">
    <source>
        <dbReference type="ARBA" id="ARBA00022737"/>
    </source>
</evidence>
<keyword evidence="3" id="KW-1133">Transmembrane helix</keyword>
<dbReference type="PANTHER" id="PTHR24637">
    <property type="entry name" value="COLLAGEN"/>
    <property type="match status" value="1"/>
</dbReference>
<evidence type="ECO:0000256" key="3">
    <source>
        <dbReference type="SAM" id="Phobius"/>
    </source>
</evidence>
<dbReference type="WBParaSite" id="PgB04_g065_t01">
    <property type="protein sequence ID" value="PgB04_g065_t01"/>
    <property type="gene ID" value="PgB04_g065"/>
</dbReference>
<sequence length="343" mass="34924">PQNTEELLIKLIFEIENCTEFSVSAVMARSFHFWLPLAITIGFVLITAALFTAATLFKEVNNLYYEVLNDMDDFKVLANDAWFEMISVHNARKRVSTRRMGIFFERSMQKRKRQSGYYVGDFSGLSSSSNKCTCASQSNNCPPGPQGPPGDHGLPGVPGRRGVDGQPGIPGASLYAGISKKCIECPPGPPGPPGPDGPPGPPGPNGMPGPPGIAGCEGPPGPPGPPGDIGPPGPVGGMGPPGLPGASATCGKGLPGPKGPPGPQGSPGKPGKPGLPGVPGPVGPVGPPGQAGKPGQPGEPGPMGPQGDPGLPGNDGTYCPCPGRDANSIPTPYNAHVTKQKKH</sequence>
<accession>A0A914ZK46</accession>
<keyword evidence="5" id="KW-1185">Reference proteome</keyword>
<evidence type="ECO:0000256" key="2">
    <source>
        <dbReference type="SAM" id="MobiDB-lite"/>
    </source>
</evidence>
<keyword evidence="3" id="KW-0812">Transmembrane</keyword>
<feature type="region of interest" description="Disordered" evidence="2">
    <location>
        <begin position="185"/>
        <end position="343"/>
    </location>
</feature>
<feature type="compositionally biased region" description="Pro residues" evidence="2">
    <location>
        <begin position="219"/>
        <end position="234"/>
    </location>
</feature>
<feature type="domain" description="Nematode cuticle collagen N-terminal" evidence="4">
    <location>
        <begin position="35"/>
        <end position="85"/>
    </location>
</feature>
<dbReference type="AlphaFoldDB" id="A0A914ZK46"/>
<feature type="compositionally biased region" description="Pro residues" evidence="2">
    <location>
        <begin position="186"/>
        <end position="211"/>
    </location>
</feature>
<evidence type="ECO:0000313" key="6">
    <source>
        <dbReference type="WBParaSite" id="PgB04_g065_t01"/>
    </source>
</evidence>